<dbReference type="SUPFAM" id="SSF53098">
    <property type="entry name" value="Ribonuclease H-like"/>
    <property type="match status" value="1"/>
</dbReference>
<keyword evidence="5" id="KW-0539">Nucleus</keyword>
<dbReference type="Proteomes" id="UP000186594">
    <property type="component" value="Unassembled WGS sequence"/>
</dbReference>
<comment type="subcellular location">
    <subcellularLocation>
        <location evidence="1">Nucleus</location>
    </subcellularLocation>
</comment>
<evidence type="ECO:0000256" key="3">
    <source>
        <dbReference type="ARBA" id="ARBA00022771"/>
    </source>
</evidence>
<keyword evidence="3" id="KW-0863">Zinc-finger</keyword>
<organism evidence="6 7">
    <name type="scientific">Neolecta irregularis (strain DAH-3)</name>
    <dbReference type="NCBI Taxonomy" id="1198029"/>
    <lineage>
        <taxon>Eukaryota</taxon>
        <taxon>Fungi</taxon>
        <taxon>Dikarya</taxon>
        <taxon>Ascomycota</taxon>
        <taxon>Taphrinomycotina</taxon>
        <taxon>Neolectales</taxon>
        <taxon>Neolectaceae</taxon>
        <taxon>Neolecta</taxon>
    </lineage>
</organism>
<evidence type="ECO:0000256" key="4">
    <source>
        <dbReference type="ARBA" id="ARBA00022833"/>
    </source>
</evidence>
<evidence type="ECO:0000313" key="7">
    <source>
        <dbReference type="Proteomes" id="UP000186594"/>
    </source>
</evidence>
<dbReference type="PANTHER" id="PTHR46481:SF10">
    <property type="entry name" value="ZINC FINGER BED DOMAIN-CONTAINING PROTEIN 39"/>
    <property type="match status" value="1"/>
</dbReference>
<accession>A0A1U7LK20</accession>
<proteinExistence type="predicted"/>
<keyword evidence="2" id="KW-0479">Metal-binding</keyword>
<keyword evidence="4" id="KW-0862">Zinc</keyword>
<reference evidence="6 7" key="1">
    <citation type="submission" date="2016-04" db="EMBL/GenBank/DDBJ databases">
        <title>Evolutionary innovation and constraint leading to complex multicellularity in the Ascomycota.</title>
        <authorList>
            <person name="Cisse O."/>
            <person name="Nguyen A."/>
            <person name="Hewitt D.A."/>
            <person name="Jedd G."/>
            <person name="Stajich J.E."/>
        </authorList>
    </citation>
    <scope>NUCLEOTIDE SEQUENCE [LARGE SCALE GENOMIC DNA]</scope>
    <source>
        <strain evidence="6 7">DAH-3</strain>
    </source>
</reference>
<dbReference type="OMA" id="EDVHRIN"/>
<gene>
    <name evidence="6" type="ORF">NEOLI_005448</name>
</gene>
<dbReference type="GO" id="GO:0008270">
    <property type="term" value="F:zinc ion binding"/>
    <property type="evidence" value="ECO:0007669"/>
    <property type="project" value="UniProtKB-KW"/>
</dbReference>
<evidence type="ECO:0000256" key="2">
    <source>
        <dbReference type="ARBA" id="ARBA00022723"/>
    </source>
</evidence>
<dbReference type="OrthoDB" id="3800660at2759"/>
<dbReference type="EMBL" id="LXFE01002481">
    <property type="protein sequence ID" value="OLL22978.1"/>
    <property type="molecule type" value="Genomic_DNA"/>
</dbReference>
<sequence length="356" mass="40988">SFSADKFKSKVVKWITTRNHPLREVETPEFHEMIAAANIDAKPHIFANHQSIRDHILSEYHCNKGIITEHLAQAQSKIHITFDSWTTRSGQHALTGICVHYLDDQGQVRDYLLALPEQLGQHFGINYAEVIGNVIAEYNLMDRIGYFVSDNARNNDTSHILNLVAQSILWGKDKDAFDNENKNIPDEEKFLKEWQKEGPLGTLIDILFSINTPFKHELFNSYQVAENNLLPKNEFIPLNIIKPVKTRWNAFLDSFEQAIQLRGPIDSFVQYHINKWQRETASLRVKGKTIPKPSLYIQLGGLNSYDWDVISNYIAILQLLKEATKKLEARGRAGRHGAIWEVIPIMDWLLRTFEEG</sequence>
<dbReference type="STRING" id="1198029.A0A1U7LK20"/>
<evidence type="ECO:0008006" key="8">
    <source>
        <dbReference type="Google" id="ProtNLM"/>
    </source>
</evidence>
<name>A0A1U7LK20_NEOID</name>
<comment type="caution">
    <text evidence="6">The sequence shown here is derived from an EMBL/GenBank/DDBJ whole genome shotgun (WGS) entry which is preliminary data.</text>
</comment>
<evidence type="ECO:0000256" key="1">
    <source>
        <dbReference type="ARBA" id="ARBA00004123"/>
    </source>
</evidence>
<dbReference type="GO" id="GO:0005634">
    <property type="term" value="C:nucleus"/>
    <property type="evidence" value="ECO:0007669"/>
    <property type="project" value="UniProtKB-SubCell"/>
</dbReference>
<dbReference type="AlphaFoldDB" id="A0A1U7LK20"/>
<evidence type="ECO:0000313" key="6">
    <source>
        <dbReference type="EMBL" id="OLL22978.1"/>
    </source>
</evidence>
<keyword evidence="7" id="KW-1185">Reference proteome</keyword>
<dbReference type="PANTHER" id="PTHR46481">
    <property type="entry name" value="ZINC FINGER BED DOMAIN-CONTAINING PROTEIN 4"/>
    <property type="match status" value="1"/>
</dbReference>
<protein>
    <recommendedName>
        <fullName evidence="8">AC transposase</fullName>
    </recommendedName>
</protein>
<evidence type="ECO:0000256" key="5">
    <source>
        <dbReference type="ARBA" id="ARBA00023242"/>
    </source>
</evidence>
<feature type="non-terminal residue" evidence="6">
    <location>
        <position position="1"/>
    </location>
</feature>
<dbReference type="InterPro" id="IPR052035">
    <property type="entry name" value="ZnF_BED_domain_contain"/>
</dbReference>
<dbReference type="InterPro" id="IPR012337">
    <property type="entry name" value="RNaseH-like_sf"/>
</dbReference>
<feature type="non-terminal residue" evidence="6">
    <location>
        <position position="356"/>
    </location>
</feature>